<accession>A0A0X3P362</accession>
<evidence type="ECO:0000313" key="2">
    <source>
        <dbReference type="EMBL" id="JAP44247.1"/>
    </source>
</evidence>
<proteinExistence type="predicted"/>
<feature type="region of interest" description="Disordered" evidence="1">
    <location>
        <begin position="164"/>
        <end position="262"/>
    </location>
</feature>
<dbReference type="AlphaFoldDB" id="A0A0X3P362"/>
<feature type="non-terminal residue" evidence="2">
    <location>
        <position position="1"/>
    </location>
</feature>
<evidence type="ECO:0000256" key="1">
    <source>
        <dbReference type="SAM" id="MobiDB-lite"/>
    </source>
</evidence>
<feature type="compositionally biased region" description="Polar residues" evidence="1">
    <location>
        <begin position="208"/>
        <end position="221"/>
    </location>
</feature>
<protein>
    <submittedName>
        <fullName evidence="2">Uncharacterized protein</fullName>
    </submittedName>
</protein>
<organism evidence="2">
    <name type="scientific">Schistocephalus solidus</name>
    <name type="common">Tapeworm</name>
    <dbReference type="NCBI Taxonomy" id="70667"/>
    <lineage>
        <taxon>Eukaryota</taxon>
        <taxon>Metazoa</taxon>
        <taxon>Spiralia</taxon>
        <taxon>Lophotrochozoa</taxon>
        <taxon>Platyhelminthes</taxon>
        <taxon>Cestoda</taxon>
        <taxon>Eucestoda</taxon>
        <taxon>Diphyllobothriidea</taxon>
        <taxon>Diphyllobothriidae</taxon>
        <taxon>Schistocephalus</taxon>
    </lineage>
</organism>
<dbReference type="EMBL" id="GEEE01018978">
    <property type="protein sequence ID" value="JAP44247.1"/>
    <property type="molecule type" value="Transcribed_RNA"/>
</dbReference>
<reference evidence="2" key="1">
    <citation type="submission" date="2016-01" db="EMBL/GenBank/DDBJ databases">
        <title>Reference transcriptome for the parasite Schistocephalus solidus: insights into the molecular evolution of parasitism.</title>
        <authorList>
            <person name="Hebert F.O."/>
            <person name="Grambauer S."/>
            <person name="Barber I."/>
            <person name="Landry C.R."/>
            <person name="Aubin-Horth N."/>
        </authorList>
    </citation>
    <scope>NUCLEOTIDE SEQUENCE</scope>
</reference>
<name>A0A0X3P362_SCHSO</name>
<feature type="compositionally biased region" description="Acidic residues" evidence="1">
    <location>
        <begin position="164"/>
        <end position="190"/>
    </location>
</feature>
<sequence length="282" mass="30558">QQELDRALTNQDLICSYEKFTQWLSIANSSQSGTAPSAPIAQDYLRSRNPTCNNVSFAEAPVLSDHKQVQNGGFTRTANRNISQPCKIPFNENLANDNSPKVPTPTVIEDRPLVAAFQEDIDPVDANFSRTGAKGGRDPPYRQGHLNGVAAANTCSDREFDVIATEEDEDDDDDDDDDGLNEDDDDDEEQLGPALGLRFDSKVPPVTETPSSTAFKSSSCAVTHRDTAAASRSDSSSSDHSTSPADTGRDSKPTAQESLHSGFLIEVGAEDQNAFERFLEDV</sequence>
<feature type="compositionally biased region" description="Low complexity" evidence="1">
    <location>
        <begin position="228"/>
        <end position="243"/>
    </location>
</feature>
<feature type="region of interest" description="Disordered" evidence="1">
    <location>
        <begin position="125"/>
        <end position="144"/>
    </location>
</feature>
<gene>
    <name evidence="2" type="ORF">TR123691</name>
</gene>